<organism evidence="2 3">
    <name type="scientific">Nocardiopsis mwathae</name>
    <dbReference type="NCBI Taxonomy" id="1472723"/>
    <lineage>
        <taxon>Bacteria</taxon>
        <taxon>Bacillati</taxon>
        <taxon>Actinomycetota</taxon>
        <taxon>Actinomycetes</taxon>
        <taxon>Streptosporangiales</taxon>
        <taxon>Nocardiopsidaceae</taxon>
        <taxon>Nocardiopsis</taxon>
    </lineage>
</organism>
<evidence type="ECO:0000313" key="3">
    <source>
        <dbReference type="Proteomes" id="UP000546642"/>
    </source>
</evidence>
<gene>
    <name evidence="2" type="ORF">HNR23_003427</name>
</gene>
<name>A0A7W9YJL1_9ACTN</name>
<feature type="transmembrane region" description="Helical" evidence="1">
    <location>
        <begin position="94"/>
        <end position="113"/>
    </location>
</feature>
<keyword evidence="1" id="KW-1133">Transmembrane helix</keyword>
<keyword evidence="1" id="KW-0472">Membrane</keyword>
<dbReference type="EMBL" id="JACHDS010000001">
    <property type="protein sequence ID" value="MBB6173367.1"/>
    <property type="molecule type" value="Genomic_DNA"/>
</dbReference>
<dbReference type="Proteomes" id="UP000546642">
    <property type="component" value="Unassembled WGS sequence"/>
</dbReference>
<proteinExistence type="predicted"/>
<keyword evidence="3" id="KW-1185">Reference proteome</keyword>
<evidence type="ECO:0000313" key="2">
    <source>
        <dbReference type="EMBL" id="MBB6173367.1"/>
    </source>
</evidence>
<comment type="caution">
    <text evidence="2">The sequence shown here is derived from an EMBL/GenBank/DDBJ whole genome shotgun (WGS) entry which is preliminary data.</text>
</comment>
<reference evidence="2 3" key="1">
    <citation type="submission" date="2020-08" db="EMBL/GenBank/DDBJ databases">
        <title>Sequencing the genomes of 1000 actinobacteria strains.</title>
        <authorList>
            <person name="Klenk H.-P."/>
        </authorList>
    </citation>
    <scope>NUCLEOTIDE SEQUENCE [LARGE SCALE GENOMIC DNA]</scope>
    <source>
        <strain evidence="2 3">DSM 46659</strain>
    </source>
</reference>
<feature type="transmembrane region" description="Helical" evidence="1">
    <location>
        <begin position="66"/>
        <end position="87"/>
    </location>
</feature>
<accession>A0A7W9YJL1</accession>
<keyword evidence="1" id="KW-0812">Transmembrane</keyword>
<sequence>MYGPPARVSMPGTLVGVRVMMVILGAGGLLLAVLTGLLADPQTTDGQREAAFLEHGVENATGWSEALFWIAVATGAYAVLALGLAAVMGRRTPVVWWLLAAFHGAMTLWWLWVLVDSPGVSFLPLALSAAMLGLVLMQPSRTYYRNLH</sequence>
<dbReference type="AlphaFoldDB" id="A0A7W9YJL1"/>
<feature type="transmembrane region" description="Helical" evidence="1">
    <location>
        <begin position="119"/>
        <end position="137"/>
    </location>
</feature>
<protein>
    <submittedName>
        <fullName evidence="2">Uncharacterized protein</fullName>
    </submittedName>
</protein>
<evidence type="ECO:0000256" key="1">
    <source>
        <dbReference type="SAM" id="Phobius"/>
    </source>
</evidence>